<dbReference type="Proteomes" id="UP000184267">
    <property type="component" value="Unassembled WGS sequence"/>
</dbReference>
<evidence type="ECO:0000256" key="2">
    <source>
        <dbReference type="ARBA" id="ARBA00022692"/>
    </source>
</evidence>
<comment type="caution">
    <text evidence="7">The sequence shown here is derived from an EMBL/GenBank/DDBJ whole genome shotgun (WGS) entry which is preliminary data.</text>
</comment>
<comment type="subcellular location">
    <subcellularLocation>
        <location evidence="1">Membrane</location>
        <topology evidence="1">Multi-pass membrane protein</topology>
    </subcellularLocation>
</comment>
<feature type="transmembrane region" description="Helical" evidence="5">
    <location>
        <begin position="167"/>
        <end position="186"/>
    </location>
</feature>
<feature type="non-terminal residue" evidence="7">
    <location>
        <position position="249"/>
    </location>
</feature>
<protein>
    <submittedName>
        <fullName evidence="7">GDP-fucose transporter 1</fullName>
    </submittedName>
</protein>
<gene>
    <name evidence="7" type="ORF">TRAPUB_487</name>
</gene>
<sequence>MAGMLQLPLQLDTQVCKGLIPMVGLNVIGLSFSNYTLKYVDASFYQVARGMVLPFTVGTSFFLLHARPSLRILLACGVVTIGFFVGVFLDGTEVSLVGIIFGVLSSMITALHSVVIKKSLDVVHGSALHLSWYTNLMSAVVLAPIIILVGELPGVMKLLFGANENAAGQMSTLATFVMGSLITASVQRLPVRRVRVNTVSTGRVRLPHEPRELDVNQGHLAHHAYGFLRRPRRRSVPPRRVALPRHRHA</sequence>
<proteinExistence type="predicted"/>
<feature type="transmembrane region" description="Helical" evidence="5">
    <location>
        <begin position="127"/>
        <end position="147"/>
    </location>
</feature>
<dbReference type="InterPro" id="IPR004853">
    <property type="entry name" value="Sugar_P_trans_dom"/>
</dbReference>
<evidence type="ECO:0000259" key="6">
    <source>
        <dbReference type="Pfam" id="PF03151"/>
    </source>
</evidence>
<dbReference type="OMA" id="HISTFRN"/>
<evidence type="ECO:0000256" key="5">
    <source>
        <dbReference type="SAM" id="Phobius"/>
    </source>
</evidence>
<dbReference type="OrthoDB" id="5547497at2759"/>
<dbReference type="Pfam" id="PF03151">
    <property type="entry name" value="TPT"/>
    <property type="match status" value="1"/>
</dbReference>
<keyword evidence="3 5" id="KW-1133">Transmembrane helix</keyword>
<keyword evidence="8" id="KW-1185">Reference proteome</keyword>
<dbReference type="EMBL" id="MNAD01001025">
    <property type="protein sequence ID" value="OJT08638.1"/>
    <property type="molecule type" value="Genomic_DNA"/>
</dbReference>
<reference evidence="7 8" key="1">
    <citation type="submission" date="2016-10" db="EMBL/GenBank/DDBJ databases">
        <title>Genome sequence of the basidiomycete white-rot fungus Trametes pubescens.</title>
        <authorList>
            <person name="Makela M.R."/>
            <person name="Granchi Z."/>
            <person name="Peng M."/>
            <person name="De Vries R.P."/>
            <person name="Grigoriev I."/>
            <person name="Riley R."/>
            <person name="Hilden K."/>
        </authorList>
    </citation>
    <scope>NUCLEOTIDE SEQUENCE [LARGE SCALE GENOMIC DNA]</scope>
    <source>
        <strain evidence="7 8">FBCC735</strain>
    </source>
</reference>
<name>A0A1M2VM44_TRAPU</name>
<dbReference type="InterPro" id="IPR050186">
    <property type="entry name" value="TPT_transporter"/>
</dbReference>
<evidence type="ECO:0000313" key="7">
    <source>
        <dbReference type="EMBL" id="OJT08638.1"/>
    </source>
</evidence>
<evidence type="ECO:0000256" key="4">
    <source>
        <dbReference type="ARBA" id="ARBA00023136"/>
    </source>
</evidence>
<dbReference type="SUPFAM" id="SSF103481">
    <property type="entry name" value="Multidrug resistance efflux transporter EmrE"/>
    <property type="match status" value="1"/>
</dbReference>
<feature type="transmembrane region" description="Helical" evidence="5">
    <location>
        <begin position="71"/>
        <end position="89"/>
    </location>
</feature>
<dbReference type="InterPro" id="IPR037185">
    <property type="entry name" value="EmrE-like"/>
</dbReference>
<feature type="transmembrane region" description="Helical" evidence="5">
    <location>
        <begin position="44"/>
        <end position="64"/>
    </location>
</feature>
<evidence type="ECO:0000256" key="3">
    <source>
        <dbReference type="ARBA" id="ARBA00022989"/>
    </source>
</evidence>
<evidence type="ECO:0000256" key="1">
    <source>
        <dbReference type="ARBA" id="ARBA00004141"/>
    </source>
</evidence>
<evidence type="ECO:0000313" key="8">
    <source>
        <dbReference type="Proteomes" id="UP000184267"/>
    </source>
</evidence>
<accession>A0A1M2VM44</accession>
<feature type="domain" description="Sugar phosphate transporter" evidence="6">
    <location>
        <begin position="11"/>
        <end position="157"/>
    </location>
</feature>
<feature type="transmembrane region" description="Helical" evidence="5">
    <location>
        <begin position="95"/>
        <end position="115"/>
    </location>
</feature>
<dbReference type="GO" id="GO:0016020">
    <property type="term" value="C:membrane"/>
    <property type="evidence" value="ECO:0007669"/>
    <property type="project" value="UniProtKB-SubCell"/>
</dbReference>
<organism evidence="7 8">
    <name type="scientific">Trametes pubescens</name>
    <name type="common">White-rot fungus</name>
    <dbReference type="NCBI Taxonomy" id="154538"/>
    <lineage>
        <taxon>Eukaryota</taxon>
        <taxon>Fungi</taxon>
        <taxon>Dikarya</taxon>
        <taxon>Basidiomycota</taxon>
        <taxon>Agaricomycotina</taxon>
        <taxon>Agaricomycetes</taxon>
        <taxon>Polyporales</taxon>
        <taxon>Polyporaceae</taxon>
        <taxon>Trametes</taxon>
    </lineage>
</organism>
<dbReference type="AlphaFoldDB" id="A0A1M2VM44"/>
<keyword evidence="4 5" id="KW-0472">Membrane</keyword>
<keyword evidence="2 5" id="KW-0812">Transmembrane</keyword>
<dbReference type="PANTHER" id="PTHR11132">
    <property type="entry name" value="SOLUTE CARRIER FAMILY 35"/>
    <property type="match status" value="1"/>
</dbReference>